<dbReference type="EMBL" id="CP096659">
    <property type="protein sequence ID" value="UPV74616.1"/>
    <property type="molecule type" value="Genomic_DNA"/>
</dbReference>
<dbReference type="GeneID" id="72183686"/>
<dbReference type="PANTHER" id="PTHR34236:SF1">
    <property type="entry name" value="DIMETHYL SULFOXIDE REDUCTASE TRANSCRIPTIONAL ACTIVATOR"/>
    <property type="match status" value="1"/>
</dbReference>
<dbReference type="AlphaFoldDB" id="A0A8U0HV93"/>
<reference evidence="5 6" key="1">
    <citation type="submission" date="2022-04" db="EMBL/GenBank/DDBJ databases">
        <title>Diverse halophilic archaea isolated from saline environments.</title>
        <authorList>
            <person name="Cui H.-L."/>
        </authorList>
    </citation>
    <scope>NUCLEOTIDE SEQUENCE [LARGE SCALE GENOMIC DNA]</scope>
    <source>
        <strain evidence="5 6">XZYJT49</strain>
    </source>
</reference>
<keyword evidence="6" id="KW-1185">Reference proteome</keyword>
<feature type="domain" description="HVO-0513-like N-terminal" evidence="4">
    <location>
        <begin position="16"/>
        <end position="151"/>
    </location>
</feature>
<dbReference type="RefSeq" id="WP_248650661.1">
    <property type="nucleotide sequence ID" value="NZ_CP096659.1"/>
</dbReference>
<accession>A0A8U0HV93</accession>
<sequence>MKYLTLTLRQSRETRHPMQNFIADSSAVDREELLTWNILREEGVEYLLFYVEGDPDPYRTAVAEVESIPEFALVPIDSRSFYAYVQQETRDTDRDFRSVFARRQLLVVPPIEYTGEGHMRFTLIGASDDLRTLLEDLPERIDADVEEVGDYDRRHGTVAAGLTDRQFEAASVAAELGYYEVPREGSLADVAAELDCAESTASNLLRKAEASVMGRVVGE</sequence>
<proteinExistence type="predicted"/>
<dbReference type="Pfam" id="PF04967">
    <property type="entry name" value="HTH_10"/>
    <property type="match status" value="1"/>
</dbReference>
<dbReference type="Proteomes" id="UP000830729">
    <property type="component" value="Chromosome"/>
</dbReference>
<keyword evidence="1" id="KW-0805">Transcription regulation</keyword>
<dbReference type="InterPro" id="IPR007050">
    <property type="entry name" value="HTH_bacterioopsin"/>
</dbReference>
<protein>
    <submittedName>
        <fullName evidence="5">Helix-turn-helix domain-containing protein</fullName>
    </submittedName>
</protein>
<dbReference type="KEGG" id="halx:M0R89_00765"/>
<evidence type="ECO:0000259" key="4">
    <source>
        <dbReference type="Pfam" id="PF24278"/>
    </source>
</evidence>
<keyword evidence="2" id="KW-0804">Transcription</keyword>
<name>A0A8U0HV93_9EURY</name>
<dbReference type="Pfam" id="PF24278">
    <property type="entry name" value="HVO_0513_N"/>
    <property type="match status" value="1"/>
</dbReference>
<feature type="domain" description="HTH bat-type" evidence="3">
    <location>
        <begin position="162"/>
        <end position="213"/>
    </location>
</feature>
<evidence type="ECO:0000313" key="5">
    <source>
        <dbReference type="EMBL" id="UPV74616.1"/>
    </source>
</evidence>
<dbReference type="InterPro" id="IPR056493">
    <property type="entry name" value="HVO_0513_N"/>
</dbReference>
<dbReference type="PANTHER" id="PTHR34236">
    <property type="entry name" value="DIMETHYL SULFOXIDE REDUCTASE TRANSCRIPTIONAL ACTIVATOR"/>
    <property type="match status" value="1"/>
</dbReference>
<evidence type="ECO:0000259" key="3">
    <source>
        <dbReference type="Pfam" id="PF04967"/>
    </source>
</evidence>
<organism evidence="5 6">
    <name type="scientific">Halorussus limi</name>
    <dbReference type="NCBI Taxonomy" id="2938695"/>
    <lineage>
        <taxon>Archaea</taxon>
        <taxon>Methanobacteriati</taxon>
        <taxon>Methanobacteriota</taxon>
        <taxon>Stenosarchaea group</taxon>
        <taxon>Halobacteria</taxon>
        <taxon>Halobacteriales</taxon>
        <taxon>Haladaptataceae</taxon>
        <taxon>Halorussus</taxon>
    </lineage>
</organism>
<gene>
    <name evidence="5" type="ORF">M0R89_00765</name>
</gene>
<evidence type="ECO:0000256" key="1">
    <source>
        <dbReference type="ARBA" id="ARBA00023015"/>
    </source>
</evidence>
<evidence type="ECO:0000256" key="2">
    <source>
        <dbReference type="ARBA" id="ARBA00023163"/>
    </source>
</evidence>
<evidence type="ECO:0000313" key="6">
    <source>
        <dbReference type="Proteomes" id="UP000830729"/>
    </source>
</evidence>